<dbReference type="CDD" id="cd03215">
    <property type="entry name" value="ABC_Carb_Monos_II"/>
    <property type="match status" value="1"/>
</dbReference>
<evidence type="ECO:0000259" key="5">
    <source>
        <dbReference type="PROSITE" id="PS50893"/>
    </source>
</evidence>
<keyword evidence="7" id="KW-1185">Reference proteome</keyword>
<dbReference type="SMART" id="SM00382">
    <property type="entry name" value="AAA"/>
    <property type="match status" value="1"/>
</dbReference>
<dbReference type="EMBL" id="BSNX01000007">
    <property type="protein sequence ID" value="GLQ71541.1"/>
    <property type="molecule type" value="Genomic_DNA"/>
</dbReference>
<dbReference type="CDD" id="cd03216">
    <property type="entry name" value="ABC_Carb_Monos_I"/>
    <property type="match status" value="1"/>
</dbReference>
<dbReference type="InterPro" id="IPR017871">
    <property type="entry name" value="ABC_transporter-like_CS"/>
</dbReference>
<keyword evidence="4 6" id="KW-0067">ATP-binding</keyword>
<name>A0AAV5NLQ2_9VIBR</name>
<dbReference type="InterPro" id="IPR003439">
    <property type="entry name" value="ABC_transporter-like_ATP-bd"/>
</dbReference>
<dbReference type="Pfam" id="PF00005">
    <property type="entry name" value="ABC_tran"/>
    <property type="match status" value="2"/>
</dbReference>
<dbReference type="InterPro" id="IPR027417">
    <property type="entry name" value="P-loop_NTPase"/>
</dbReference>
<protein>
    <submittedName>
        <fullName evidence="6">Ribose/galactose/methyl galactoside import ATP-binding protein 2</fullName>
    </submittedName>
</protein>
<dbReference type="Proteomes" id="UP001156690">
    <property type="component" value="Unassembled WGS sequence"/>
</dbReference>
<proteinExistence type="predicted"/>
<dbReference type="Gene3D" id="3.40.50.300">
    <property type="entry name" value="P-loop containing nucleotide triphosphate hydrolases"/>
    <property type="match status" value="2"/>
</dbReference>
<dbReference type="PROSITE" id="PS00211">
    <property type="entry name" value="ABC_TRANSPORTER_1"/>
    <property type="match status" value="1"/>
</dbReference>
<dbReference type="InterPro" id="IPR003593">
    <property type="entry name" value="AAA+_ATPase"/>
</dbReference>
<evidence type="ECO:0000256" key="1">
    <source>
        <dbReference type="ARBA" id="ARBA00022448"/>
    </source>
</evidence>
<dbReference type="AlphaFoldDB" id="A0AAV5NLQ2"/>
<evidence type="ECO:0000313" key="7">
    <source>
        <dbReference type="Proteomes" id="UP001156690"/>
    </source>
</evidence>
<gene>
    <name evidence="6" type="ORF">GCM10007932_09010</name>
</gene>
<dbReference type="SUPFAM" id="SSF52540">
    <property type="entry name" value="P-loop containing nucleoside triphosphate hydrolases"/>
    <property type="match status" value="2"/>
</dbReference>
<dbReference type="InterPro" id="IPR050107">
    <property type="entry name" value="ABC_carbohydrate_import_ATPase"/>
</dbReference>
<evidence type="ECO:0000256" key="3">
    <source>
        <dbReference type="ARBA" id="ARBA00022741"/>
    </source>
</evidence>
<feature type="domain" description="ABC transporter" evidence="5">
    <location>
        <begin position="259"/>
        <end position="502"/>
    </location>
</feature>
<organism evidence="6 7">
    <name type="scientific">Vibrio penaeicida</name>
    <dbReference type="NCBI Taxonomy" id="104609"/>
    <lineage>
        <taxon>Bacteria</taxon>
        <taxon>Pseudomonadati</taxon>
        <taxon>Pseudomonadota</taxon>
        <taxon>Gammaproteobacteria</taxon>
        <taxon>Vibrionales</taxon>
        <taxon>Vibrionaceae</taxon>
        <taxon>Vibrio</taxon>
    </lineage>
</organism>
<evidence type="ECO:0000313" key="6">
    <source>
        <dbReference type="EMBL" id="GLQ71541.1"/>
    </source>
</evidence>
<evidence type="ECO:0000256" key="2">
    <source>
        <dbReference type="ARBA" id="ARBA00022737"/>
    </source>
</evidence>
<dbReference type="RefSeq" id="WP_126609211.1">
    <property type="nucleotide sequence ID" value="NZ_BSNX01000007.1"/>
</dbReference>
<sequence length="504" mass="55140">MNSNVISMSGIDKKFGSVTALDNVDFELRKGEIHALLGMNGAGKSTLIKILSGIYQKDSGQIEIDGQEADLGTPSASLQQGIVSVQQHPEMIDDFTGYENIFLGRENNSFGLFSFFNSSVLKRRADALLEKLPIPVNLDKTIAEMNPVEKEATAILHSMVNDKITALILDEPTSTLTEKEKQHLFELMSILKSSGVSIIYITHRLEEVEQIADRFTVFRNGKNVGCHDVTREALSPAAIAELILGKSVANLFPPKLERACDDEVYLKVDNLSFDSFQNVSFDVRKGEILGIFGLVGSGIDHLSKVIFGARVKGGGSIHVRGKEVTFETTQDALNHKLFLLPGNRLKEGLVLEENVVFNISLANLDRASSGMGVLNSEQTHEDSLDLVNLTELHPAELDEAASNFSGGNQQKIVMCKGLYAEAEIYVFVEPTIGVDIGARATIYRLLRKLSQTAAVVVMSSDCDEVHGVSDRMFALYKGEQVSEPVSDISRDELLIAGISGEYRV</sequence>
<comment type="caution">
    <text evidence="6">The sequence shown here is derived from an EMBL/GenBank/DDBJ whole genome shotgun (WGS) entry which is preliminary data.</text>
</comment>
<reference evidence="7" key="1">
    <citation type="journal article" date="2019" name="Int. J. Syst. Evol. Microbiol.">
        <title>The Global Catalogue of Microorganisms (GCM) 10K type strain sequencing project: providing services to taxonomists for standard genome sequencing and annotation.</title>
        <authorList>
            <consortium name="The Broad Institute Genomics Platform"/>
            <consortium name="The Broad Institute Genome Sequencing Center for Infectious Disease"/>
            <person name="Wu L."/>
            <person name="Ma J."/>
        </authorList>
    </citation>
    <scope>NUCLEOTIDE SEQUENCE [LARGE SCALE GENOMIC DNA]</scope>
    <source>
        <strain evidence="7">NBRC 15640</strain>
    </source>
</reference>
<keyword evidence="1" id="KW-0813">Transport</keyword>
<accession>A0AAV5NLQ2</accession>
<keyword evidence="3" id="KW-0547">Nucleotide-binding</keyword>
<dbReference type="PANTHER" id="PTHR43790:SF9">
    <property type="entry name" value="GALACTOFURANOSE TRANSPORTER ATP-BINDING PROTEIN YTFR"/>
    <property type="match status" value="1"/>
</dbReference>
<evidence type="ECO:0000256" key="4">
    <source>
        <dbReference type="ARBA" id="ARBA00022840"/>
    </source>
</evidence>
<feature type="domain" description="ABC transporter" evidence="5">
    <location>
        <begin position="6"/>
        <end position="245"/>
    </location>
</feature>
<dbReference type="PANTHER" id="PTHR43790">
    <property type="entry name" value="CARBOHYDRATE TRANSPORT ATP-BINDING PROTEIN MG119-RELATED"/>
    <property type="match status" value="1"/>
</dbReference>
<keyword evidence="2" id="KW-0677">Repeat</keyword>
<dbReference type="GO" id="GO:0016887">
    <property type="term" value="F:ATP hydrolysis activity"/>
    <property type="evidence" value="ECO:0007669"/>
    <property type="project" value="InterPro"/>
</dbReference>
<dbReference type="PROSITE" id="PS50893">
    <property type="entry name" value="ABC_TRANSPORTER_2"/>
    <property type="match status" value="2"/>
</dbReference>
<dbReference type="GO" id="GO:0005524">
    <property type="term" value="F:ATP binding"/>
    <property type="evidence" value="ECO:0007669"/>
    <property type="project" value="UniProtKB-KW"/>
</dbReference>